<dbReference type="Proteomes" id="UP000314294">
    <property type="component" value="Unassembled WGS sequence"/>
</dbReference>
<gene>
    <name evidence="2" type="ORF">EYF80_016428</name>
</gene>
<accession>A0A4Z2I730</accession>
<keyword evidence="3" id="KW-1185">Reference proteome</keyword>
<reference evidence="2 3" key="1">
    <citation type="submission" date="2019-03" db="EMBL/GenBank/DDBJ databases">
        <title>First draft genome of Liparis tanakae, snailfish: a comprehensive survey of snailfish specific genes.</title>
        <authorList>
            <person name="Kim W."/>
            <person name="Song I."/>
            <person name="Jeong J.-H."/>
            <person name="Kim D."/>
            <person name="Kim S."/>
            <person name="Ryu S."/>
            <person name="Song J.Y."/>
            <person name="Lee S.K."/>
        </authorList>
    </citation>
    <scope>NUCLEOTIDE SEQUENCE [LARGE SCALE GENOMIC DNA]</scope>
    <source>
        <tissue evidence="2">Muscle</tissue>
    </source>
</reference>
<evidence type="ECO:0000313" key="3">
    <source>
        <dbReference type="Proteomes" id="UP000314294"/>
    </source>
</evidence>
<evidence type="ECO:0000313" key="2">
    <source>
        <dbReference type="EMBL" id="TNN73265.1"/>
    </source>
</evidence>
<evidence type="ECO:0000256" key="1">
    <source>
        <dbReference type="SAM" id="MobiDB-lite"/>
    </source>
</evidence>
<organism evidence="2 3">
    <name type="scientific">Liparis tanakae</name>
    <name type="common">Tanaka's snailfish</name>
    <dbReference type="NCBI Taxonomy" id="230148"/>
    <lineage>
        <taxon>Eukaryota</taxon>
        <taxon>Metazoa</taxon>
        <taxon>Chordata</taxon>
        <taxon>Craniata</taxon>
        <taxon>Vertebrata</taxon>
        <taxon>Euteleostomi</taxon>
        <taxon>Actinopterygii</taxon>
        <taxon>Neopterygii</taxon>
        <taxon>Teleostei</taxon>
        <taxon>Neoteleostei</taxon>
        <taxon>Acanthomorphata</taxon>
        <taxon>Eupercaria</taxon>
        <taxon>Perciformes</taxon>
        <taxon>Cottioidei</taxon>
        <taxon>Cottales</taxon>
        <taxon>Liparidae</taxon>
        <taxon>Liparis</taxon>
    </lineage>
</organism>
<feature type="region of interest" description="Disordered" evidence="1">
    <location>
        <begin position="87"/>
        <end position="109"/>
    </location>
</feature>
<dbReference type="EMBL" id="SRLO01000126">
    <property type="protein sequence ID" value="TNN73265.1"/>
    <property type="molecule type" value="Genomic_DNA"/>
</dbReference>
<name>A0A4Z2I730_9TELE</name>
<feature type="region of interest" description="Disordered" evidence="1">
    <location>
        <begin position="1"/>
        <end position="24"/>
    </location>
</feature>
<dbReference type="AlphaFoldDB" id="A0A4Z2I730"/>
<comment type="caution">
    <text evidence="2">The sequence shown here is derived from an EMBL/GenBank/DDBJ whole genome shotgun (WGS) entry which is preliminary data.</text>
</comment>
<protein>
    <submittedName>
        <fullName evidence="2">Uncharacterized protein</fullName>
    </submittedName>
</protein>
<proteinExistence type="predicted"/>
<sequence>MGCPRKKPSSSESEDEEHVEQESSCLRWPGWRVSEPAAAEPRLSLSFSPLQSRVSSRGRSGLECLECLSAPGWREGSEGKRRGVAAADRFSEAHPSRATARQRGRGLGRSVHELREVRLG</sequence>